<dbReference type="GO" id="GO:0005524">
    <property type="term" value="F:ATP binding"/>
    <property type="evidence" value="ECO:0007669"/>
    <property type="project" value="UniProtKB-UniRule"/>
</dbReference>
<reference evidence="17 18" key="1">
    <citation type="submission" date="2017-11" db="EMBL/GenBank/DDBJ databases">
        <title>Genome sequence of Entomoplasma somnilux PYAN-1 (ATCC 49194).</title>
        <authorList>
            <person name="Lo W.-S."/>
            <person name="Gasparich G.E."/>
            <person name="Kuo C.-H."/>
        </authorList>
    </citation>
    <scope>NUCLEOTIDE SEQUENCE [LARGE SCALE GENOMIC DNA]</scope>
    <source>
        <strain evidence="17 18">PYAN-1</strain>
    </source>
</reference>
<gene>
    <name evidence="16 17" type="primary">coaX</name>
    <name evidence="17" type="ORF">ESOMN_v1c05430</name>
</gene>
<feature type="active site" description="Proton acceptor" evidence="16">
    <location>
        <position position="101"/>
    </location>
</feature>
<keyword evidence="8 16" id="KW-0808">Transferase</keyword>
<evidence type="ECO:0000256" key="16">
    <source>
        <dbReference type="HAMAP-Rule" id="MF_01274"/>
    </source>
</evidence>
<evidence type="ECO:0000256" key="10">
    <source>
        <dbReference type="ARBA" id="ARBA00022777"/>
    </source>
</evidence>
<dbReference type="KEGG" id="esx:ESOMN_v1c05430"/>
<accession>A0A2K8NYM4</accession>
<comment type="similarity">
    <text evidence="14 16">Belongs to the type III pantothenate kinase family.</text>
</comment>
<dbReference type="CDD" id="cd24015">
    <property type="entry name" value="ASKHA_NBD_PanK-III"/>
    <property type="match status" value="1"/>
</dbReference>
<keyword evidence="18" id="KW-1185">Reference proteome</keyword>
<evidence type="ECO:0000256" key="8">
    <source>
        <dbReference type="ARBA" id="ARBA00022679"/>
    </source>
</evidence>
<evidence type="ECO:0000256" key="13">
    <source>
        <dbReference type="ARBA" id="ARBA00022993"/>
    </source>
</evidence>
<dbReference type="SUPFAM" id="SSF53067">
    <property type="entry name" value="Actin-like ATPase domain"/>
    <property type="match status" value="2"/>
</dbReference>
<evidence type="ECO:0000256" key="5">
    <source>
        <dbReference type="ARBA" id="ARBA00011738"/>
    </source>
</evidence>
<feature type="binding site" evidence="16">
    <location>
        <position position="122"/>
    </location>
    <ligand>
        <name>ATP</name>
        <dbReference type="ChEBI" id="CHEBI:30616"/>
    </ligand>
</feature>
<evidence type="ECO:0000256" key="14">
    <source>
        <dbReference type="ARBA" id="ARBA00038036"/>
    </source>
</evidence>
<evidence type="ECO:0000256" key="3">
    <source>
        <dbReference type="ARBA" id="ARBA00004496"/>
    </source>
</evidence>
<evidence type="ECO:0000256" key="12">
    <source>
        <dbReference type="ARBA" id="ARBA00022958"/>
    </source>
</evidence>
<dbReference type="HAMAP" id="MF_01274">
    <property type="entry name" value="Pantothen_kinase_3"/>
    <property type="match status" value="1"/>
</dbReference>
<feature type="binding site" evidence="16">
    <location>
        <begin position="99"/>
        <end position="102"/>
    </location>
    <ligand>
        <name>substrate</name>
    </ligand>
</feature>
<feature type="binding site" evidence="16">
    <location>
        <position position="173"/>
    </location>
    <ligand>
        <name>substrate</name>
    </ligand>
</feature>
<organism evidence="17 18">
    <name type="scientific">Williamsoniiplasma somnilux</name>
    <dbReference type="NCBI Taxonomy" id="215578"/>
    <lineage>
        <taxon>Bacteria</taxon>
        <taxon>Bacillati</taxon>
        <taxon>Mycoplasmatota</taxon>
        <taxon>Mollicutes</taxon>
        <taxon>Entomoplasmatales</taxon>
        <taxon>Williamsoniiplasma</taxon>
    </lineage>
</organism>
<dbReference type="AlphaFoldDB" id="A0A2K8NYM4"/>
<comment type="cofactor">
    <cofactor evidence="16">
        <name>NH4(+)</name>
        <dbReference type="ChEBI" id="CHEBI:28938"/>
    </cofactor>
    <cofactor evidence="16">
        <name>K(+)</name>
        <dbReference type="ChEBI" id="CHEBI:29103"/>
    </cofactor>
    <text evidence="16">A monovalent cation. Ammonium or potassium.</text>
</comment>
<dbReference type="InterPro" id="IPR004619">
    <property type="entry name" value="Type_III_PanK"/>
</dbReference>
<comment type="subcellular location">
    <subcellularLocation>
        <location evidence="3 16">Cytoplasm</location>
    </subcellularLocation>
</comment>
<comment type="cofactor">
    <cofactor evidence="2">
        <name>K(+)</name>
        <dbReference type="ChEBI" id="CHEBI:29103"/>
    </cofactor>
</comment>
<dbReference type="GO" id="GO:0015937">
    <property type="term" value="P:coenzyme A biosynthetic process"/>
    <property type="evidence" value="ECO:0007669"/>
    <property type="project" value="UniProtKB-UniRule"/>
</dbReference>
<feature type="binding site" evidence="16">
    <location>
        <begin position="8"/>
        <end position="15"/>
    </location>
    <ligand>
        <name>ATP</name>
        <dbReference type="ChEBI" id="CHEBI:30616"/>
    </ligand>
</feature>
<evidence type="ECO:0000313" key="18">
    <source>
        <dbReference type="Proteomes" id="UP000232230"/>
    </source>
</evidence>
<evidence type="ECO:0000256" key="6">
    <source>
        <dbReference type="ARBA" id="ARBA00012102"/>
    </source>
</evidence>
<evidence type="ECO:0000256" key="9">
    <source>
        <dbReference type="ARBA" id="ARBA00022741"/>
    </source>
</evidence>
<evidence type="ECO:0000256" key="11">
    <source>
        <dbReference type="ARBA" id="ARBA00022840"/>
    </source>
</evidence>
<dbReference type="RefSeq" id="WP_024863445.1">
    <property type="nucleotide sequence ID" value="NZ_CP024965.1"/>
</dbReference>
<sequence>MGKILLTDIGNTSIHFKLYDEQKNIYLTENRFYINEKIKFSSFINKGIVDEIVYSSVVPKLSKKLINFANKKGIKIRSIKDFKSINYKKFNIENTNELGADFVAYFHAMNNKKNHIIISLGTATTLSVICNKKFEGAIIMPGIKTSLYSLINKAALLKTSNFHFSNQIIGKNTAEAINIGSINSHYYAIEKNIELIKQNMKIDEVIFTGGNAYLLNEKIKEKYILDEDLIFKGIINIYNK</sequence>
<comment type="pathway">
    <text evidence="4 16">Cofactor biosynthesis; coenzyme A biosynthesis; CoA from (R)-pantothenate: step 1/5.</text>
</comment>
<evidence type="ECO:0000256" key="2">
    <source>
        <dbReference type="ARBA" id="ARBA00001958"/>
    </source>
</evidence>
<evidence type="ECO:0000256" key="4">
    <source>
        <dbReference type="ARBA" id="ARBA00005225"/>
    </source>
</evidence>
<evidence type="ECO:0000313" key="17">
    <source>
        <dbReference type="EMBL" id="ATZ18925.1"/>
    </source>
</evidence>
<protein>
    <recommendedName>
        <fullName evidence="15 16">Type III pantothenate kinase</fullName>
        <ecNumber evidence="6 16">2.7.1.33</ecNumber>
    </recommendedName>
    <alternativeName>
        <fullName evidence="16">PanK-III</fullName>
    </alternativeName>
    <alternativeName>
        <fullName evidence="16">Pantothenic acid kinase</fullName>
    </alternativeName>
</protein>
<dbReference type="Pfam" id="PF03309">
    <property type="entry name" value="Pan_kinase"/>
    <property type="match status" value="1"/>
</dbReference>
<comment type="caution">
    <text evidence="16">Lacks conserved residue(s) required for the propagation of feature annotation.</text>
</comment>
<proteinExistence type="inferred from homology"/>
<evidence type="ECO:0000256" key="15">
    <source>
        <dbReference type="ARBA" id="ARBA00040883"/>
    </source>
</evidence>
<dbReference type="Proteomes" id="UP000232230">
    <property type="component" value="Chromosome"/>
</dbReference>
<dbReference type="EC" id="2.7.1.33" evidence="6 16"/>
<comment type="function">
    <text evidence="16">Catalyzes the phosphorylation of pantothenate (Pan), the first step in CoA biosynthesis.</text>
</comment>
<dbReference type="EMBL" id="CP024965">
    <property type="protein sequence ID" value="ATZ18925.1"/>
    <property type="molecule type" value="Genomic_DNA"/>
</dbReference>
<feature type="binding site" evidence="16">
    <location>
        <position position="87"/>
    </location>
    <ligand>
        <name>substrate</name>
    </ligand>
</feature>
<name>A0A2K8NYM4_9MOLU</name>
<dbReference type="PANTHER" id="PTHR34265">
    <property type="entry name" value="TYPE III PANTOTHENATE KINASE"/>
    <property type="match status" value="1"/>
</dbReference>
<keyword evidence="12 16" id="KW-0630">Potassium</keyword>
<evidence type="ECO:0000256" key="1">
    <source>
        <dbReference type="ARBA" id="ARBA00001206"/>
    </source>
</evidence>
<dbReference type="PANTHER" id="PTHR34265:SF1">
    <property type="entry name" value="TYPE III PANTOTHENATE KINASE"/>
    <property type="match status" value="1"/>
</dbReference>
<dbReference type="InterPro" id="IPR043129">
    <property type="entry name" value="ATPase_NBD"/>
</dbReference>
<dbReference type="GO" id="GO:0005737">
    <property type="term" value="C:cytoplasm"/>
    <property type="evidence" value="ECO:0007669"/>
    <property type="project" value="UniProtKB-SubCell"/>
</dbReference>
<comment type="catalytic activity">
    <reaction evidence="1 16">
        <text>(R)-pantothenate + ATP = (R)-4'-phosphopantothenate + ADP + H(+)</text>
        <dbReference type="Rhea" id="RHEA:16373"/>
        <dbReference type="ChEBI" id="CHEBI:10986"/>
        <dbReference type="ChEBI" id="CHEBI:15378"/>
        <dbReference type="ChEBI" id="CHEBI:29032"/>
        <dbReference type="ChEBI" id="CHEBI:30616"/>
        <dbReference type="ChEBI" id="CHEBI:456216"/>
        <dbReference type="EC" id="2.7.1.33"/>
    </reaction>
</comment>
<dbReference type="UniPathway" id="UPA00241">
    <property type="reaction ID" value="UER00352"/>
</dbReference>
<comment type="subunit">
    <text evidence="5 16">Homodimer.</text>
</comment>
<dbReference type="Gene3D" id="3.30.420.40">
    <property type="match status" value="2"/>
</dbReference>
<dbReference type="NCBIfam" id="TIGR00671">
    <property type="entry name" value="baf"/>
    <property type="match status" value="1"/>
</dbReference>
<evidence type="ECO:0000256" key="7">
    <source>
        <dbReference type="ARBA" id="ARBA00022490"/>
    </source>
</evidence>
<keyword evidence="13 16" id="KW-0173">Coenzyme A biosynthesis</keyword>
<keyword evidence="9 16" id="KW-0547">Nucleotide-binding</keyword>
<keyword evidence="11 16" id="KW-0067">ATP-binding</keyword>
<keyword evidence="10 16" id="KW-0418">Kinase</keyword>
<keyword evidence="7 16" id="KW-0963">Cytoplasm</keyword>
<dbReference type="GO" id="GO:0004594">
    <property type="term" value="F:pantothenate kinase activity"/>
    <property type="evidence" value="ECO:0007669"/>
    <property type="project" value="UniProtKB-UniRule"/>
</dbReference>